<evidence type="ECO:0000313" key="2">
    <source>
        <dbReference type="EMBL" id="KAL2485162.1"/>
    </source>
</evidence>
<feature type="compositionally biased region" description="Polar residues" evidence="1">
    <location>
        <begin position="198"/>
        <end position="208"/>
    </location>
</feature>
<feature type="region of interest" description="Disordered" evidence="1">
    <location>
        <begin position="258"/>
        <end position="283"/>
    </location>
</feature>
<feature type="region of interest" description="Disordered" evidence="1">
    <location>
        <begin position="136"/>
        <end position="225"/>
    </location>
</feature>
<feature type="compositionally biased region" description="Basic and acidic residues" evidence="1">
    <location>
        <begin position="258"/>
        <end position="275"/>
    </location>
</feature>
<accession>A0ABD1R9R9</accession>
<reference evidence="3" key="1">
    <citation type="submission" date="2024-07" db="EMBL/GenBank/DDBJ databases">
        <title>Two chromosome-level genome assemblies of Korean endemic species Abeliophyllum distichum and Forsythia ovata (Oleaceae).</title>
        <authorList>
            <person name="Jang H."/>
        </authorList>
    </citation>
    <scope>NUCLEOTIDE SEQUENCE [LARGE SCALE GENOMIC DNA]</scope>
</reference>
<proteinExistence type="predicted"/>
<name>A0ABD1R9R9_9LAMI</name>
<dbReference type="Proteomes" id="UP001604336">
    <property type="component" value="Unassembled WGS sequence"/>
</dbReference>
<feature type="compositionally biased region" description="Low complexity" evidence="1">
    <location>
        <begin position="174"/>
        <end position="186"/>
    </location>
</feature>
<feature type="region of interest" description="Disordered" evidence="1">
    <location>
        <begin position="1"/>
        <end position="27"/>
    </location>
</feature>
<dbReference type="PANTHER" id="PTHR31390">
    <property type="entry name" value="EXPRESSED PROTEIN"/>
    <property type="match status" value="1"/>
</dbReference>
<organism evidence="2 3">
    <name type="scientific">Abeliophyllum distichum</name>
    <dbReference type="NCBI Taxonomy" id="126358"/>
    <lineage>
        <taxon>Eukaryota</taxon>
        <taxon>Viridiplantae</taxon>
        <taxon>Streptophyta</taxon>
        <taxon>Embryophyta</taxon>
        <taxon>Tracheophyta</taxon>
        <taxon>Spermatophyta</taxon>
        <taxon>Magnoliopsida</taxon>
        <taxon>eudicotyledons</taxon>
        <taxon>Gunneridae</taxon>
        <taxon>Pentapetalae</taxon>
        <taxon>asterids</taxon>
        <taxon>lamiids</taxon>
        <taxon>Lamiales</taxon>
        <taxon>Oleaceae</taxon>
        <taxon>Forsythieae</taxon>
        <taxon>Abeliophyllum</taxon>
    </lineage>
</organism>
<evidence type="ECO:0000313" key="3">
    <source>
        <dbReference type="Proteomes" id="UP001604336"/>
    </source>
</evidence>
<dbReference type="PANTHER" id="PTHR31390:SF12">
    <property type="entry name" value="PUTATIVE (DUF3527)-RELATED"/>
    <property type="match status" value="1"/>
</dbReference>
<protein>
    <submittedName>
        <fullName evidence="2">Uncharacterized protein</fullName>
    </submittedName>
</protein>
<comment type="caution">
    <text evidence="2">The sequence shown here is derived from an EMBL/GenBank/DDBJ whole genome shotgun (WGS) entry which is preliminary data.</text>
</comment>
<evidence type="ECO:0000256" key="1">
    <source>
        <dbReference type="SAM" id="MobiDB-lite"/>
    </source>
</evidence>
<keyword evidence="3" id="KW-1185">Reference proteome</keyword>
<dbReference type="EMBL" id="JBFOLK010000009">
    <property type="protein sequence ID" value="KAL2485162.1"/>
    <property type="molecule type" value="Genomic_DNA"/>
</dbReference>
<sequence length="283" mass="32225">MSCSLEKKWSSIQQQTSDAVKEKILPPQADASSRYRYKFGAGHSFGQSYHGLPREVRQHGSTEQVIQFRSFKNYQTTQQGSKTCKDDELVKHMSRLPSFLQQVEKEKSVQEKALNFGVLDWKRLEKWKYNERMPAKCHRKISPSSNNALFMTSGPPKISSQLRKQPTSRCLHPSSSSQGKQQSSHGSHFDSSPLRKQFPSQSSHIYSSQEERKTGGIGQSKGKSTYIKDLQALSSTMDRQQDNFNQKVKSCGRDHSEINMKLGERNNFGEKDSIGKRSFGLRP</sequence>
<gene>
    <name evidence="2" type="ORF">Adt_29918</name>
</gene>
<dbReference type="AlphaFoldDB" id="A0ABD1R9R9"/>
<feature type="compositionally biased region" description="Polar residues" evidence="1">
    <location>
        <begin position="158"/>
        <end position="168"/>
    </location>
</feature>